<feature type="compositionally biased region" description="Basic residues" evidence="1">
    <location>
        <begin position="1"/>
        <end position="11"/>
    </location>
</feature>
<dbReference type="AlphaFoldDB" id="A0A427XZI7"/>
<evidence type="ECO:0000313" key="2">
    <source>
        <dbReference type="EMBL" id="RSH84125.1"/>
    </source>
</evidence>
<name>A0A427XZI7_9TREE</name>
<dbReference type="EMBL" id="RSCE01000003">
    <property type="protein sequence ID" value="RSH84125.1"/>
    <property type="molecule type" value="Genomic_DNA"/>
</dbReference>
<organism evidence="2 3">
    <name type="scientific">Apiotrichum porosum</name>
    <dbReference type="NCBI Taxonomy" id="105984"/>
    <lineage>
        <taxon>Eukaryota</taxon>
        <taxon>Fungi</taxon>
        <taxon>Dikarya</taxon>
        <taxon>Basidiomycota</taxon>
        <taxon>Agaricomycotina</taxon>
        <taxon>Tremellomycetes</taxon>
        <taxon>Trichosporonales</taxon>
        <taxon>Trichosporonaceae</taxon>
        <taxon>Apiotrichum</taxon>
    </lineage>
</organism>
<dbReference type="RefSeq" id="XP_028477573.1">
    <property type="nucleotide sequence ID" value="XM_028621121.1"/>
</dbReference>
<dbReference type="Proteomes" id="UP000279236">
    <property type="component" value="Unassembled WGS sequence"/>
</dbReference>
<keyword evidence="3" id="KW-1185">Reference proteome</keyword>
<feature type="region of interest" description="Disordered" evidence="1">
    <location>
        <begin position="1"/>
        <end position="28"/>
    </location>
</feature>
<gene>
    <name evidence="2" type="ORF">EHS24_005627</name>
</gene>
<evidence type="ECO:0000313" key="3">
    <source>
        <dbReference type="Proteomes" id="UP000279236"/>
    </source>
</evidence>
<protein>
    <submittedName>
        <fullName evidence="2">Uncharacterized protein</fullName>
    </submittedName>
</protein>
<accession>A0A427XZI7</accession>
<sequence length="311" mass="34309">MPKAKKVKRGTRAAMKSPNELTQDKTRSQIHVADTCDGHEAACNTSSDPIPAIPKPVEHENVVKPARLLTRDEQEEMNTTITNYTLFLQRTGGSHTIHAVECTTWAEATAATTPDWSIEHFKQVMECLVPLPTPDHNDTGRSRLSSLESDHNYITELKGIVSSLIWAYGRARRAACVTNRYSIKWDMVKAIWDAAEEWSEQLVKAENTGVVECSAGWVLSSFDLVAGQSWALGERRPASVGQETAIYVAFVPGRAAASPRRTVTWAPGRPQDMEAAPHARARRAVPPFGTNAESPVQMARQQLCAHELGTR</sequence>
<comment type="caution">
    <text evidence="2">The sequence shown here is derived from an EMBL/GenBank/DDBJ whole genome shotgun (WGS) entry which is preliminary data.</text>
</comment>
<reference evidence="2 3" key="1">
    <citation type="submission" date="2018-11" db="EMBL/GenBank/DDBJ databases">
        <title>Genome sequence of Apiotrichum porosum DSM 27194.</title>
        <authorList>
            <person name="Aliyu H."/>
            <person name="Gorte O."/>
            <person name="Ochsenreither K."/>
        </authorList>
    </citation>
    <scope>NUCLEOTIDE SEQUENCE [LARGE SCALE GENOMIC DNA]</scope>
    <source>
        <strain evidence="2 3">DSM 27194</strain>
    </source>
</reference>
<evidence type="ECO:0000256" key="1">
    <source>
        <dbReference type="SAM" id="MobiDB-lite"/>
    </source>
</evidence>
<proteinExistence type="predicted"/>
<dbReference type="GeneID" id="39590170"/>